<comment type="caution">
    <text evidence="4">The sequence shown here is derived from an EMBL/GenBank/DDBJ whole genome shotgun (WGS) entry which is preliminary data.</text>
</comment>
<reference evidence="4 5" key="1">
    <citation type="journal article" date="2024" name="Front. Microbiol.">
        <title>Transcriptomic insights into the dominance of two phototrophs throughout the water column of a tropical hypersaline-alkaline crater lake (Dziani Dzaha, Mayotte).</title>
        <authorList>
            <person name="Duperron S."/>
            <person name="Halary S."/>
            <person name="Bouly J.-P."/>
            <person name="Roussel T."/>
            <person name="Hugoni M."/>
            <person name="Bruto M."/>
            <person name="Oger P."/>
            <person name="Duval C."/>
            <person name="Woo A."/>
            <person name="Jezequiel D."/>
            <person name="Ader M."/>
            <person name="Leboulanger C."/>
            <person name="Agogue H."/>
            <person name="Grossi V."/>
            <person name="Trousselier M."/>
            <person name="Bernard C."/>
        </authorList>
    </citation>
    <scope>NUCLEOTIDE SEQUENCE [LARGE SCALE GENOMIC DNA]</scope>
    <source>
        <strain evidence="4 5">PMC 851.14</strain>
    </source>
</reference>
<dbReference type="CDD" id="cd07989">
    <property type="entry name" value="LPLAT_AGPAT-like"/>
    <property type="match status" value="1"/>
</dbReference>
<evidence type="ECO:0000256" key="2">
    <source>
        <dbReference type="ARBA" id="ARBA00023315"/>
    </source>
</evidence>
<dbReference type="Pfam" id="PF01553">
    <property type="entry name" value="Acyltransferase"/>
    <property type="match status" value="1"/>
</dbReference>
<dbReference type="PANTHER" id="PTHR10434:SF11">
    <property type="entry name" value="1-ACYL-SN-GLYCEROL-3-PHOSPHATE ACYLTRANSFERASE"/>
    <property type="match status" value="1"/>
</dbReference>
<dbReference type="InterPro" id="IPR002123">
    <property type="entry name" value="Plipid/glycerol_acylTrfase"/>
</dbReference>
<keyword evidence="1" id="KW-0808">Transferase</keyword>
<dbReference type="SMART" id="SM00563">
    <property type="entry name" value="PlsC"/>
    <property type="match status" value="1"/>
</dbReference>
<dbReference type="Proteomes" id="UP001387447">
    <property type="component" value="Unassembled WGS sequence"/>
</dbReference>
<dbReference type="RefSeq" id="WP_006625314.1">
    <property type="nucleotide sequence ID" value="NZ_JBBWYZ010000025.1"/>
</dbReference>
<keyword evidence="5" id="KW-1185">Reference proteome</keyword>
<dbReference type="GO" id="GO:0016746">
    <property type="term" value="F:acyltransferase activity"/>
    <property type="evidence" value="ECO:0007669"/>
    <property type="project" value="UniProtKB-KW"/>
</dbReference>
<dbReference type="PANTHER" id="PTHR10434">
    <property type="entry name" value="1-ACYL-SN-GLYCEROL-3-PHOSPHATE ACYLTRANSFERASE"/>
    <property type="match status" value="1"/>
</dbReference>
<evidence type="ECO:0000313" key="5">
    <source>
        <dbReference type="Proteomes" id="UP001387447"/>
    </source>
</evidence>
<accession>A0ABU9ERX2</accession>
<protein>
    <submittedName>
        <fullName evidence="4">Lysophospholipid acyltransferase family protein</fullName>
    </submittedName>
</protein>
<gene>
    <name evidence="4" type="ORF">AAEJ74_24560</name>
</gene>
<evidence type="ECO:0000313" key="4">
    <source>
        <dbReference type="EMBL" id="MEK9514716.1"/>
    </source>
</evidence>
<name>A0ABU9ERX2_LIMFS</name>
<evidence type="ECO:0000259" key="3">
    <source>
        <dbReference type="SMART" id="SM00563"/>
    </source>
</evidence>
<organism evidence="4 5">
    <name type="scientific">Limnospira fusiformis PMC 851.14</name>
    <dbReference type="NCBI Taxonomy" id="2219512"/>
    <lineage>
        <taxon>Bacteria</taxon>
        <taxon>Bacillati</taxon>
        <taxon>Cyanobacteriota</taxon>
        <taxon>Cyanophyceae</taxon>
        <taxon>Oscillatoriophycideae</taxon>
        <taxon>Oscillatoriales</taxon>
        <taxon>Sirenicapillariaceae</taxon>
        <taxon>Limnospira</taxon>
    </lineage>
</organism>
<sequence>MSNQTSPSCNSSNSFESEVSPWLTPLTYWLMGRIFMPLYFQQIEVEGQEYIPREGPVILAPTHRSRWDPLILGYVAGRSVTGRDLRYMVLWEQTQGLQGWFVKKLGGFPVNRENPGTASIRYSVELLQNQEMLVLFPEGHIFQDNQIHPIKSGVARIALQAIANQPDFKLPIIPIAICYDRQPPISKGTRVKVNIGAPIPVDTEDGESKKTATKRITANLEQALKILFSDSLQTPHNRP</sequence>
<feature type="domain" description="Phospholipid/glycerol acyltransferase" evidence="3">
    <location>
        <begin position="57"/>
        <end position="180"/>
    </location>
</feature>
<dbReference type="EMBL" id="JBBWYZ010000025">
    <property type="protein sequence ID" value="MEK9514716.1"/>
    <property type="molecule type" value="Genomic_DNA"/>
</dbReference>
<keyword evidence="2 4" id="KW-0012">Acyltransferase</keyword>
<dbReference type="SUPFAM" id="SSF69593">
    <property type="entry name" value="Glycerol-3-phosphate (1)-acyltransferase"/>
    <property type="match status" value="1"/>
</dbReference>
<evidence type="ECO:0000256" key="1">
    <source>
        <dbReference type="ARBA" id="ARBA00022679"/>
    </source>
</evidence>
<proteinExistence type="predicted"/>